<proteinExistence type="predicted"/>
<reference evidence="1 2" key="1">
    <citation type="submission" date="2019-08" db="EMBL/GenBank/DDBJ databases">
        <authorList>
            <person name="Luo N."/>
        </authorList>
    </citation>
    <scope>NUCLEOTIDE SEQUENCE [LARGE SCALE GENOMIC DNA]</scope>
    <source>
        <strain evidence="1 2">NCIMB 9442</strain>
    </source>
</reference>
<accession>A0ABS0J5Y5</accession>
<comment type="caution">
    <text evidence="1">The sequence shown here is derived from an EMBL/GenBank/DDBJ whole genome shotgun (WGS) entry which is preliminary data.</text>
</comment>
<protein>
    <submittedName>
        <fullName evidence="1">Uncharacterized protein</fullName>
    </submittedName>
</protein>
<dbReference type="Proteomes" id="UP001194469">
    <property type="component" value="Unassembled WGS sequence"/>
</dbReference>
<evidence type="ECO:0000313" key="2">
    <source>
        <dbReference type="Proteomes" id="UP001194469"/>
    </source>
</evidence>
<evidence type="ECO:0000313" key="1">
    <source>
        <dbReference type="EMBL" id="MBG3877847.1"/>
    </source>
</evidence>
<dbReference type="EMBL" id="VRYY01000390">
    <property type="protein sequence ID" value="MBG3877847.1"/>
    <property type="molecule type" value="Genomic_DNA"/>
</dbReference>
<sequence length="59" mass="7107">MDIDDNDSRLTSDDPKRRELQKEFFKWCDEHPDATPEEIGTKKRECVIKLLGWKNFQPR</sequence>
<organism evidence="1 2">
    <name type="scientific">Nitratidesulfovibrio oxamicus</name>
    <dbReference type="NCBI Taxonomy" id="32016"/>
    <lineage>
        <taxon>Bacteria</taxon>
        <taxon>Pseudomonadati</taxon>
        <taxon>Thermodesulfobacteriota</taxon>
        <taxon>Desulfovibrionia</taxon>
        <taxon>Desulfovibrionales</taxon>
        <taxon>Desulfovibrionaceae</taxon>
        <taxon>Nitratidesulfovibrio</taxon>
    </lineage>
</organism>
<dbReference type="RefSeq" id="WP_196609906.1">
    <property type="nucleotide sequence ID" value="NZ_VRYY01000390.1"/>
</dbReference>
<gene>
    <name evidence="1" type="ORF">FVW20_12700</name>
</gene>
<keyword evidence="2" id="KW-1185">Reference proteome</keyword>
<name>A0ABS0J5Y5_9BACT</name>